<dbReference type="GO" id="GO:0044211">
    <property type="term" value="P:CTP salvage"/>
    <property type="evidence" value="ECO:0007669"/>
    <property type="project" value="UniProtKB-UniPathway"/>
</dbReference>
<dbReference type="UniPathway" id="UPA00574">
    <property type="reaction ID" value="UER00637"/>
</dbReference>
<comment type="catalytic activity">
    <reaction evidence="5">
        <text>uridine + ATP = UMP + ADP + H(+)</text>
        <dbReference type="Rhea" id="RHEA:16825"/>
        <dbReference type="ChEBI" id="CHEBI:15378"/>
        <dbReference type="ChEBI" id="CHEBI:16704"/>
        <dbReference type="ChEBI" id="CHEBI:30616"/>
        <dbReference type="ChEBI" id="CHEBI:57865"/>
        <dbReference type="ChEBI" id="CHEBI:456216"/>
        <dbReference type="EC" id="2.7.1.48"/>
    </reaction>
</comment>
<dbReference type="KEGG" id="bsan:CHH28_10365"/>
<dbReference type="GO" id="GO:0005737">
    <property type="term" value="C:cytoplasm"/>
    <property type="evidence" value="ECO:0007669"/>
    <property type="project" value="UniProtKB-SubCell"/>
</dbReference>
<dbReference type="Pfam" id="PF00485">
    <property type="entry name" value="PRK"/>
    <property type="match status" value="1"/>
</dbReference>
<evidence type="ECO:0000259" key="6">
    <source>
        <dbReference type="Pfam" id="PF00485"/>
    </source>
</evidence>
<keyword evidence="5" id="KW-0067">ATP-binding</keyword>
<dbReference type="SUPFAM" id="SSF52540">
    <property type="entry name" value="P-loop containing nucleoside triphosphate hydrolases"/>
    <property type="match status" value="1"/>
</dbReference>
<gene>
    <name evidence="7" type="ORF">CHH28_10365</name>
</gene>
<dbReference type="PRINTS" id="PR00988">
    <property type="entry name" value="URIDINKINASE"/>
</dbReference>
<dbReference type="EC" id="2.7.1.48" evidence="5"/>
<dbReference type="NCBIfam" id="TIGR00235">
    <property type="entry name" value="udk"/>
    <property type="match status" value="1"/>
</dbReference>
<evidence type="ECO:0000256" key="3">
    <source>
        <dbReference type="ARBA" id="ARBA00022741"/>
    </source>
</evidence>
<keyword evidence="5" id="KW-0963">Cytoplasm</keyword>
<evidence type="ECO:0000256" key="4">
    <source>
        <dbReference type="ARBA" id="ARBA00022777"/>
    </source>
</evidence>
<dbReference type="Proteomes" id="UP000202440">
    <property type="component" value="Chromosome"/>
</dbReference>
<accession>A0A222FJ33</accession>
<dbReference type="EMBL" id="CP022530">
    <property type="protein sequence ID" value="ASP39057.1"/>
    <property type="molecule type" value="Genomic_DNA"/>
</dbReference>
<comment type="catalytic activity">
    <reaction evidence="5">
        <text>cytidine + ATP = CMP + ADP + H(+)</text>
        <dbReference type="Rhea" id="RHEA:24674"/>
        <dbReference type="ChEBI" id="CHEBI:15378"/>
        <dbReference type="ChEBI" id="CHEBI:17562"/>
        <dbReference type="ChEBI" id="CHEBI:30616"/>
        <dbReference type="ChEBI" id="CHEBI:60377"/>
        <dbReference type="ChEBI" id="CHEBI:456216"/>
        <dbReference type="EC" id="2.7.1.48"/>
    </reaction>
</comment>
<dbReference type="InterPro" id="IPR027417">
    <property type="entry name" value="P-loop_NTPase"/>
</dbReference>
<evidence type="ECO:0000313" key="7">
    <source>
        <dbReference type="EMBL" id="ASP39057.1"/>
    </source>
</evidence>
<name>A0A222FJ33_9GAMM</name>
<dbReference type="OrthoDB" id="9777642at2"/>
<comment type="pathway">
    <text evidence="5">Pyrimidine metabolism; CTP biosynthesis via salvage pathway; CTP from cytidine: step 1/3.</text>
</comment>
<dbReference type="InterPro" id="IPR000764">
    <property type="entry name" value="Uridine_kinase-like"/>
</dbReference>
<keyword evidence="3 5" id="KW-0547">Nucleotide-binding</keyword>
<evidence type="ECO:0000313" key="8">
    <source>
        <dbReference type="Proteomes" id="UP000202440"/>
    </source>
</evidence>
<dbReference type="GO" id="GO:0005524">
    <property type="term" value="F:ATP binding"/>
    <property type="evidence" value="ECO:0007669"/>
    <property type="project" value="UniProtKB-KW"/>
</dbReference>
<keyword evidence="4 5" id="KW-0418">Kinase</keyword>
<evidence type="ECO:0000256" key="5">
    <source>
        <dbReference type="RuleBase" id="RU003825"/>
    </source>
</evidence>
<keyword evidence="8" id="KW-1185">Reference proteome</keyword>
<dbReference type="NCBIfam" id="NF004018">
    <property type="entry name" value="PRK05480.1"/>
    <property type="match status" value="1"/>
</dbReference>
<comment type="subcellular location">
    <subcellularLocation>
        <location evidence="5">Cytoplasm</location>
    </subcellularLocation>
</comment>
<organism evidence="7 8">
    <name type="scientific">Bacterioplanes sanyensis</name>
    <dbReference type="NCBI Taxonomy" id="1249553"/>
    <lineage>
        <taxon>Bacteria</taxon>
        <taxon>Pseudomonadati</taxon>
        <taxon>Pseudomonadota</taxon>
        <taxon>Gammaproteobacteria</taxon>
        <taxon>Oceanospirillales</taxon>
        <taxon>Oceanospirillaceae</taxon>
        <taxon>Bacterioplanes</taxon>
    </lineage>
</organism>
<dbReference type="PANTHER" id="PTHR10285">
    <property type="entry name" value="URIDINE KINASE"/>
    <property type="match status" value="1"/>
</dbReference>
<dbReference type="Gene3D" id="3.40.50.300">
    <property type="entry name" value="P-loop containing nucleotide triphosphate hydrolases"/>
    <property type="match status" value="1"/>
</dbReference>
<dbReference type="GO" id="GO:0004849">
    <property type="term" value="F:uridine kinase activity"/>
    <property type="evidence" value="ECO:0007669"/>
    <property type="project" value="UniProtKB-EC"/>
</dbReference>
<reference evidence="7 8" key="1">
    <citation type="submission" date="2017-07" db="EMBL/GenBank/DDBJ databases">
        <title>Annotated genome sequence of Bacterioplanes sanyensis isolated from Red Sea.</title>
        <authorList>
            <person name="Rehman Z.U."/>
        </authorList>
    </citation>
    <scope>NUCLEOTIDE SEQUENCE [LARGE SCALE GENOMIC DNA]</scope>
    <source>
        <strain evidence="7 8">NV9</strain>
    </source>
</reference>
<protein>
    <recommendedName>
        <fullName evidence="5">Uridine kinase</fullName>
        <ecNumber evidence="5">2.7.1.48</ecNumber>
    </recommendedName>
</protein>
<sequence>MTATIQRPLLVGIAGASASGKSLLAKTIKQRLPIEHIQVISEDSYYFDQSHLTMDEREQTNYDHPNSMEHDLLQQHLEQLKQGNSVDAPCYDFTIHTRKPETVVINPTPIIIIEGIMLFSHKKLRDTFDLKLFVDTPLDICLLRRIKRDTVERGRSLESVIEQYKTTVRPGYISFIQPTKEYADVIIPKGGKNTVAIDLVETKLKAMC</sequence>
<dbReference type="GO" id="GO:0043771">
    <property type="term" value="F:cytidine kinase activity"/>
    <property type="evidence" value="ECO:0007669"/>
    <property type="project" value="RHEA"/>
</dbReference>
<evidence type="ECO:0000256" key="2">
    <source>
        <dbReference type="ARBA" id="ARBA00022679"/>
    </source>
</evidence>
<keyword evidence="2 5" id="KW-0808">Transferase</keyword>
<proteinExistence type="inferred from homology"/>
<dbReference type="CDD" id="cd02023">
    <property type="entry name" value="UMPK"/>
    <property type="match status" value="1"/>
</dbReference>
<dbReference type="UniPathway" id="UPA00579">
    <property type="reaction ID" value="UER00640"/>
</dbReference>
<evidence type="ECO:0000256" key="1">
    <source>
        <dbReference type="ARBA" id="ARBA00004690"/>
    </source>
</evidence>
<dbReference type="AlphaFoldDB" id="A0A222FJ33"/>
<dbReference type="GO" id="GO:0044206">
    <property type="term" value="P:UMP salvage"/>
    <property type="evidence" value="ECO:0007669"/>
    <property type="project" value="UniProtKB-UniPathway"/>
</dbReference>
<feature type="domain" description="Phosphoribulokinase/uridine kinase" evidence="6">
    <location>
        <begin position="11"/>
        <end position="195"/>
    </location>
</feature>
<dbReference type="InterPro" id="IPR006083">
    <property type="entry name" value="PRK/URK"/>
</dbReference>
<comment type="similarity">
    <text evidence="5">Belongs to the uridine kinase family.</text>
</comment>
<comment type="pathway">
    <text evidence="1 5">Pyrimidine metabolism; UMP biosynthesis via salvage pathway; UMP from uridine: step 1/1.</text>
</comment>
<dbReference type="RefSeq" id="WP_094060239.1">
    <property type="nucleotide sequence ID" value="NZ_CP022530.1"/>
</dbReference>